<dbReference type="AlphaFoldDB" id="A0A2J7TL59"/>
<protein>
    <submittedName>
        <fullName evidence="2">Uncharacterized protein</fullName>
    </submittedName>
</protein>
<dbReference type="EMBL" id="PDZR01000001">
    <property type="protein sequence ID" value="PNG27504.1"/>
    <property type="molecule type" value="Genomic_DNA"/>
</dbReference>
<keyword evidence="1" id="KW-0812">Transmembrane</keyword>
<proteinExistence type="predicted"/>
<keyword evidence="1" id="KW-0472">Membrane</keyword>
<evidence type="ECO:0000313" key="3">
    <source>
        <dbReference type="Proteomes" id="UP000236286"/>
    </source>
</evidence>
<organism evidence="2 3">
    <name type="scientific">Methylocella silvestris</name>
    <dbReference type="NCBI Taxonomy" id="199596"/>
    <lineage>
        <taxon>Bacteria</taxon>
        <taxon>Pseudomonadati</taxon>
        <taxon>Pseudomonadota</taxon>
        <taxon>Alphaproteobacteria</taxon>
        <taxon>Hyphomicrobiales</taxon>
        <taxon>Beijerinckiaceae</taxon>
        <taxon>Methylocella</taxon>
    </lineage>
</organism>
<feature type="transmembrane region" description="Helical" evidence="1">
    <location>
        <begin position="72"/>
        <end position="93"/>
    </location>
</feature>
<gene>
    <name evidence="2" type="ORF">CR492_00765</name>
</gene>
<name>A0A2J7TL59_METSI</name>
<reference evidence="2 3" key="1">
    <citation type="submission" date="2017-10" db="EMBL/GenBank/DDBJ databases">
        <title>Genome announcement of Methylocella silvestris TVC from permafrost.</title>
        <authorList>
            <person name="Wang J."/>
            <person name="Geng K."/>
            <person name="Ul-Haque F."/>
            <person name="Crombie A.T."/>
            <person name="Street L.E."/>
            <person name="Wookey P.A."/>
            <person name="Murrell J.C."/>
            <person name="Pratscher J."/>
        </authorList>
    </citation>
    <scope>NUCLEOTIDE SEQUENCE [LARGE SCALE GENOMIC DNA]</scope>
    <source>
        <strain evidence="2 3">TVC</strain>
    </source>
</reference>
<evidence type="ECO:0000313" key="2">
    <source>
        <dbReference type="EMBL" id="PNG27504.1"/>
    </source>
</evidence>
<accession>A0A2J7TL59</accession>
<evidence type="ECO:0000256" key="1">
    <source>
        <dbReference type="SAM" id="Phobius"/>
    </source>
</evidence>
<dbReference type="OrthoDB" id="7679120at2"/>
<dbReference type="RefSeq" id="WP_102841811.1">
    <property type="nucleotide sequence ID" value="NZ_PDZR01000001.1"/>
</dbReference>
<comment type="caution">
    <text evidence="2">The sequence shown here is derived from an EMBL/GenBank/DDBJ whole genome shotgun (WGS) entry which is preliminary data.</text>
</comment>
<sequence length="105" mass="11285">MIRSVLQFIGLFSLASAFAALMIDGWRSFAAGRVLLTEVGAAAAALAPSKFDAFHQTVARRAPSWLEPALDAFGRLPSFVLLALIGLIALWLAQKPKPKIGYSSR</sequence>
<dbReference type="Proteomes" id="UP000236286">
    <property type="component" value="Unassembled WGS sequence"/>
</dbReference>
<keyword evidence="1" id="KW-1133">Transmembrane helix</keyword>